<gene>
    <name evidence="2" type="ORF">UW74_C0013G0007</name>
</gene>
<sequence>MSLRQDLLKTFHKRRQKGVFIKILLWVGILGIVSAMATLLFYVPSLRVSKVNIFGLDKNDEKQLRAEILEIIAGKKWLIVPRDHVFFLSQKDIEEFLAGKYRFSDFAVERKFSSAIDVSITERKTWAIWCPSDLEAKLPRGSLASCLLLDKEGLAFEKSVISSGSAVLKILDAREEDFLRKNILPPEHFGKISQMIENIPKIIESDIVKVYIKKGGETYYLYPKKGFYLIIDAQTDIEKAIENFSLALRSGEIKKKSDTLEYIDLRFQDKVFYKFK</sequence>
<evidence type="ECO:0000256" key="1">
    <source>
        <dbReference type="SAM" id="Phobius"/>
    </source>
</evidence>
<accession>A0A0G1N3Q5</accession>
<feature type="transmembrane region" description="Helical" evidence="1">
    <location>
        <begin position="20"/>
        <end position="43"/>
    </location>
</feature>
<organism evidence="2 3">
    <name type="scientific">Candidatus Giovannonibacteria bacterium GW2011_GWC2_44_8</name>
    <dbReference type="NCBI Taxonomy" id="1618657"/>
    <lineage>
        <taxon>Bacteria</taxon>
        <taxon>Candidatus Giovannoniibacteriota</taxon>
    </lineage>
</organism>
<keyword evidence="1" id="KW-1133">Transmembrane helix</keyword>
<reference evidence="2 3" key="1">
    <citation type="journal article" date="2015" name="Nature">
        <title>rRNA introns, odd ribosomes, and small enigmatic genomes across a large radiation of phyla.</title>
        <authorList>
            <person name="Brown C.T."/>
            <person name="Hug L.A."/>
            <person name="Thomas B.C."/>
            <person name="Sharon I."/>
            <person name="Castelle C.J."/>
            <person name="Singh A."/>
            <person name="Wilkins M.J."/>
            <person name="Williams K.H."/>
            <person name="Banfield J.F."/>
        </authorList>
    </citation>
    <scope>NUCLEOTIDE SEQUENCE [LARGE SCALE GENOMIC DNA]</scope>
</reference>
<evidence type="ECO:0000313" key="2">
    <source>
        <dbReference type="EMBL" id="KKT78844.1"/>
    </source>
</evidence>
<dbReference type="Proteomes" id="UP000034889">
    <property type="component" value="Unassembled WGS sequence"/>
</dbReference>
<proteinExistence type="predicted"/>
<evidence type="ECO:0008006" key="4">
    <source>
        <dbReference type="Google" id="ProtNLM"/>
    </source>
</evidence>
<keyword evidence="1" id="KW-0812">Transmembrane</keyword>
<keyword evidence="1" id="KW-0472">Membrane</keyword>
<dbReference type="AlphaFoldDB" id="A0A0G1N3Q5"/>
<evidence type="ECO:0000313" key="3">
    <source>
        <dbReference type="Proteomes" id="UP000034889"/>
    </source>
</evidence>
<protein>
    <recommendedName>
        <fullName evidence="4">POTRA domain-containing protein</fullName>
    </recommendedName>
</protein>
<dbReference type="EMBL" id="LCJM01000013">
    <property type="protein sequence ID" value="KKT78844.1"/>
    <property type="molecule type" value="Genomic_DNA"/>
</dbReference>
<name>A0A0G1N3Q5_9BACT</name>
<comment type="caution">
    <text evidence="2">The sequence shown here is derived from an EMBL/GenBank/DDBJ whole genome shotgun (WGS) entry which is preliminary data.</text>
</comment>